<dbReference type="AlphaFoldDB" id="A0AAV7VCB9"/>
<gene>
    <name evidence="1" type="ORF">NDU88_003058</name>
</gene>
<accession>A0AAV7VCB9</accession>
<keyword evidence="2" id="KW-1185">Reference proteome</keyword>
<reference evidence="1" key="1">
    <citation type="journal article" date="2022" name="bioRxiv">
        <title>Sequencing and chromosome-scale assembly of the giantPleurodeles waltlgenome.</title>
        <authorList>
            <person name="Brown T."/>
            <person name="Elewa A."/>
            <person name="Iarovenko S."/>
            <person name="Subramanian E."/>
            <person name="Araus A.J."/>
            <person name="Petzold A."/>
            <person name="Susuki M."/>
            <person name="Suzuki K.-i.T."/>
            <person name="Hayashi T."/>
            <person name="Toyoda A."/>
            <person name="Oliveira C."/>
            <person name="Osipova E."/>
            <person name="Leigh N.D."/>
            <person name="Simon A."/>
            <person name="Yun M.H."/>
        </authorList>
    </citation>
    <scope>NUCLEOTIDE SEQUENCE</scope>
    <source>
        <strain evidence="1">20211129_DDA</strain>
        <tissue evidence="1">Liver</tissue>
    </source>
</reference>
<name>A0AAV7VCB9_PLEWA</name>
<protein>
    <submittedName>
        <fullName evidence="1">Uncharacterized protein</fullName>
    </submittedName>
</protein>
<organism evidence="1 2">
    <name type="scientific">Pleurodeles waltl</name>
    <name type="common">Iberian ribbed newt</name>
    <dbReference type="NCBI Taxonomy" id="8319"/>
    <lineage>
        <taxon>Eukaryota</taxon>
        <taxon>Metazoa</taxon>
        <taxon>Chordata</taxon>
        <taxon>Craniata</taxon>
        <taxon>Vertebrata</taxon>
        <taxon>Euteleostomi</taxon>
        <taxon>Amphibia</taxon>
        <taxon>Batrachia</taxon>
        <taxon>Caudata</taxon>
        <taxon>Salamandroidea</taxon>
        <taxon>Salamandridae</taxon>
        <taxon>Pleurodelinae</taxon>
        <taxon>Pleurodeles</taxon>
    </lineage>
</organism>
<evidence type="ECO:0000313" key="2">
    <source>
        <dbReference type="Proteomes" id="UP001066276"/>
    </source>
</evidence>
<proteinExistence type="predicted"/>
<dbReference type="EMBL" id="JANPWB010000003">
    <property type="protein sequence ID" value="KAJ1199220.1"/>
    <property type="molecule type" value="Genomic_DNA"/>
</dbReference>
<comment type="caution">
    <text evidence="1">The sequence shown here is derived from an EMBL/GenBank/DDBJ whole genome shotgun (WGS) entry which is preliminary data.</text>
</comment>
<evidence type="ECO:0000313" key="1">
    <source>
        <dbReference type="EMBL" id="KAJ1199220.1"/>
    </source>
</evidence>
<sequence>MLPASTSVTSSDATLPTSTSVMSSLVRASLIRQHQQPSCESSKELQSTSEEWFVEIRLEESWQIGEEELLCCVDVAADLGHVSSKAVPVVED</sequence>
<dbReference type="Proteomes" id="UP001066276">
    <property type="component" value="Chromosome 2_1"/>
</dbReference>